<keyword evidence="4" id="KW-1185">Reference proteome</keyword>
<dbReference type="EMBL" id="KN824362">
    <property type="protein sequence ID" value="KIM22134.1"/>
    <property type="molecule type" value="Genomic_DNA"/>
</dbReference>
<evidence type="ECO:0000256" key="1">
    <source>
        <dbReference type="SAM" id="MobiDB-lite"/>
    </source>
</evidence>
<dbReference type="OrthoDB" id="3220023at2759"/>
<evidence type="ECO:0000313" key="3">
    <source>
        <dbReference type="EMBL" id="KIM22134.1"/>
    </source>
</evidence>
<dbReference type="HOGENOM" id="CLU_011993_0_0_1"/>
<dbReference type="SUPFAM" id="SSF81383">
    <property type="entry name" value="F-box domain"/>
    <property type="match status" value="1"/>
</dbReference>
<name>A0A0C3AQ16_SERVB</name>
<reference evidence="3 4" key="1">
    <citation type="submission" date="2014-04" db="EMBL/GenBank/DDBJ databases">
        <authorList>
            <consortium name="DOE Joint Genome Institute"/>
            <person name="Kuo A."/>
            <person name="Zuccaro A."/>
            <person name="Kohler A."/>
            <person name="Nagy L.G."/>
            <person name="Floudas D."/>
            <person name="Copeland A."/>
            <person name="Barry K.W."/>
            <person name="Cichocki N."/>
            <person name="Veneault-Fourrey C."/>
            <person name="LaButti K."/>
            <person name="Lindquist E.A."/>
            <person name="Lipzen A."/>
            <person name="Lundell T."/>
            <person name="Morin E."/>
            <person name="Murat C."/>
            <person name="Sun H."/>
            <person name="Tunlid A."/>
            <person name="Henrissat B."/>
            <person name="Grigoriev I.V."/>
            <person name="Hibbett D.S."/>
            <person name="Martin F."/>
            <person name="Nordberg H.P."/>
            <person name="Cantor M.N."/>
            <person name="Hua S.X."/>
        </authorList>
    </citation>
    <scope>NUCLEOTIDE SEQUENCE [LARGE SCALE GENOMIC DNA]</scope>
    <source>
        <strain evidence="3 4">MAFF 305830</strain>
    </source>
</reference>
<feature type="domain" description="F-box" evidence="2">
    <location>
        <begin position="19"/>
        <end position="69"/>
    </location>
</feature>
<protein>
    <recommendedName>
        <fullName evidence="2">F-box domain-containing protein</fullName>
    </recommendedName>
</protein>
<proteinExistence type="predicted"/>
<dbReference type="PROSITE" id="PS50181">
    <property type="entry name" value="FBOX"/>
    <property type="match status" value="1"/>
</dbReference>
<accession>A0A0C3AQ16</accession>
<dbReference type="Proteomes" id="UP000054097">
    <property type="component" value="Unassembled WGS sequence"/>
</dbReference>
<dbReference type="AlphaFoldDB" id="A0A0C3AQ16"/>
<feature type="non-terminal residue" evidence="3">
    <location>
        <position position="546"/>
    </location>
</feature>
<sequence length="546" mass="61191">MANPARTSPLFQSAPQIPSCYIFALPNELIVETISWLAHPAHVLSLSYTCKKFHNFLVDPGSAYIWRRVRERFAAIRRVATLSDGGVDPFGHIPKTCWLDMIELPSSKSLMQLLFEAVPILAPFEGQSEYALARMLFGLKTCTECGKGYHGKPRSFSLPLPFCPECNKKHPSSYSGKHYIQKGDALKDFKKRILSSYPAVGVDAFAILWGTFPMILSQILYTGSEITTLRAPWNRLLAEFVDIVKTGSTPAITEFLKVKMKKLKEKMETVVKHASRLQDWYTVYTHHLQLLGECIKASSRDFATSHGLKFEDMEKAPEYAHALAVANRQYATDIRPILVLNESGVVSQTIKIEANRVAEVTKTAGTTRRDQIEIFYKEFSFLDGVKPTLGTFRTIPILETLQDGISTAEVKSKHEPPQRSYYSHKPFSSRASIYEDLRTPMVQDLTRLAVAQWRESAELGARKLLGFGKPEKGGRKRKSKDKKGGKDQASAMEVDPSEQPPTGDQAPGNDGSREERADSSMEPAAPMWHSAPGKLDPEMRITSWFV</sequence>
<evidence type="ECO:0000313" key="4">
    <source>
        <dbReference type="Proteomes" id="UP000054097"/>
    </source>
</evidence>
<dbReference type="InterPro" id="IPR036047">
    <property type="entry name" value="F-box-like_dom_sf"/>
</dbReference>
<feature type="compositionally biased region" description="Basic residues" evidence="1">
    <location>
        <begin position="474"/>
        <end position="483"/>
    </location>
</feature>
<organism evidence="3 4">
    <name type="scientific">Serendipita vermifera MAFF 305830</name>
    <dbReference type="NCBI Taxonomy" id="933852"/>
    <lineage>
        <taxon>Eukaryota</taxon>
        <taxon>Fungi</taxon>
        <taxon>Dikarya</taxon>
        <taxon>Basidiomycota</taxon>
        <taxon>Agaricomycotina</taxon>
        <taxon>Agaricomycetes</taxon>
        <taxon>Sebacinales</taxon>
        <taxon>Serendipitaceae</taxon>
        <taxon>Serendipita</taxon>
    </lineage>
</organism>
<dbReference type="InterPro" id="IPR001810">
    <property type="entry name" value="F-box_dom"/>
</dbReference>
<reference evidence="4" key="2">
    <citation type="submission" date="2015-01" db="EMBL/GenBank/DDBJ databases">
        <title>Evolutionary Origins and Diversification of the Mycorrhizal Mutualists.</title>
        <authorList>
            <consortium name="DOE Joint Genome Institute"/>
            <consortium name="Mycorrhizal Genomics Consortium"/>
            <person name="Kohler A."/>
            <person name="Kuo A."/>
            <person name="Nagy L.G."/>
            <person name="Floudas D."/>
            <person name="Copeland A."/>
            <person name="Barry K.W."/>
            <person name="Cichocki N."/>
            <person name="Veneault-Fourrey C."/>
            <person name="LaButti K."/>
            <person name="Lindquist E.A."/>
            <person name="Lipzen A."/>
            <person name="Lundell T."/>
            <person name="Morin E."/>
            <person name="Murat C."/>
            <person name="Riley R."/>
            <person name="Ohm R."/>
            <person name="Sun H."/>
            <person name="Tunlid A."/>
            <person name="Henrissat B."/>
            <person name="Grigoriev I.V."/>
            <person name="Hibbett D.S."/>
            <person name="Martin F."/>
        </authorList>
    </citation>
    <scope>NUCLEOTIDE SEQUENCE [LARGE SCALE GENOMIC DNA]</scope>
    <source>
        <strain evidence="4">MAFF 305830</strain>
    </source>
</reference>
<gene>
    <name evidence="3" type="ORF">M408DRAFT_28944</name>
</gene>
<evidence type="ECO:0000259" key="2">
    <source>
        <dbReference type="PROSITE" id="PS50181"/>
    </source>
</evidence>
<feature type="region of interest" description="Disordered" evidence="1">
    <location>
        <begin position="464"/>
        <end position="546"/>
    </location>
</feature>